<dbReference type="GO" id="GO:0003677">
    <property type="term" value="F:DNA binding"/>
    <property type="evidence" value="ECO:0007669"/>
    <property type="project" value="InterPro"/>
</dbReference>
<dbReference type="PATRIC" id="fig|1618728.3.peg.361"/>
<protein>
    <recommendedName>
        <fullName evidence="1">Helicase/UvrB N-terminal domain-containing protein</fullName>
    </recommendedName>
</protein>
<dbReference type="GO" id="GO:0005524">
    <property type="term" value="F:ATP binding"/>
    <property type="evidence" value="ECO:0007669"/>
    <property type="project" value="InterPro"/>
</dbReference>
<dbReference type="EMBL" id="LBRM01000009">
    <property type="protein sequence ID" value="KKP98000.1"/>
    <property type="molecule type" value="Genomic_DNA"/>
</dbReference>
<comment type="caution">
    <text evidence="2">The sequence shown here is derived from an EMBL/GenBank/DDBJ whole genome shotgun (WGS) entry which is preliminary data.</text>
</comment>
<dbReference type="AlphaFoldDB" id="A0A0G0GDT7"/>
<evidence type="ECO:0000259" key="1">
    <source>
        <dbReference type="Pfam" id="PF04851"/>
    </source>
</evidence>
<dbReference type="SUPFAM" id="SSF52540">
    <property type="entry name" value="P-loop containing nucleoside triphosphate hydrolases"/>
    <property type="match status" value="1"/>
</dbReference>
<feature type="domain" description="Helicase/UvrB N-terminal" evidence="1">
    <location>
        <begin position="46"/>
        <end position="180"/>
    </location>
</feature>
<dbReference type="Proteomes" id="UP000034606">
    <property type="component" value="Unassembled WGS sequence"/>
</dbReference>
<gene>
    <name evidence="2" type="ORF">US05_C0009G0017</name>
</gene>
<evidence type="ECO:0000313" key="3">
    <source>
        <dbReference type="Proteomes" id="UP000034606"/>
    </source>
</evidence>
<proteinExistence type="predicted"/>
<dbReference type="Pfam" id="PF04851">
    <property type="entry name" value="ResIII"/>
    <property type="match status" value="1"/>
</dbReference>
<sequence length="597" mass="68291">MHNHDPSKIKQEEIEQIIKNRAMRRNVTQACHFWFFHIYFPRHIGYQSSAFHKELFELTEDERNKNVIVEAFRGSGKTTIMGMSYAIWSILGSQKRKFILILAQTESQARQYLANIKMELELNELLQSDLGPFEEPDDEWRATSIVLKNYGARITVASIDKAIRGIKHRQHRPDLIICDDLENLDIVKTQESRDKTFNWLMGDVIPLGDKNTRLIVIGTRLHNDSIIMRLKQAMRDGTMDGIARAYPFFDENNKVMWPEKYKTEVEVEAVKKGLPSIQAWEREYMLNIISTDEQVIRPEWIQYYDSSPPDDPSSFRYSATGVDPAISEESTADFTAMVSARIYGRKNNLKIYILPNPINERMDFPKTTETIKLISTTLGNGSPTTTWIEGVAYQKALIDQLQSDGYPAKEYKPQGTDKRARLSLTSSLIQSGKIVFPRKGAEHLITQITGFGTERYDDLSDAFCILVLSILGQESRIIKGYYPLINEQELESAYIDALPPLGERRLGVVLAGGNRNYSAIVFRAKNVAKVLYHELTDDITIVATKVIELAKENNVLLSDNRIVIDKVGSGQELCERIKQYVTDAYQHGTQSYRQYYG</sequence>
<feature type="non-terminal residue" evidence="2">
    <location>
        <position position="597"/>
    </location>
</feature>
<evidence type="ECO:0000313" key="2">
    <source>
        <dbReference type="EMBL" id="KKP98000.1"/>
    </source>
</evidence>
<dbReference type="GO" id="GO:0016787">
    <property type="term" value="F:hydrolase activity"/>
    <property type="evidence" value="ECO:0007669"/>
    <property type="project" value="InterPro"/>
</dbReference>
<accession>A0A0G0GDT7</accession>
<dbReference type="InterPro" id="IPR006935">
    <property type="entry name" value="Helicase/UvrB_N"/>
</dbReference>
<organism evidence="2 3">
    <name type="scientific">Candidatus Nomurabacteria bacterium GW2011_GWA1_36_15</name>
    <dbReference type="NCBI Taxonomy" id="1618728"/>
    <lineage>
        <taxon>Bacteria</taxon>
        <taxon>Candidatus Nomuraibacteriota</taxon>
    </lineage>
</organism>
<name>A0A0G0GDT7_9BACT</name>
<dbReference type="Gene3D" id="3.40.50.300">
    <property type="entry name" value="P-loop containing nucleotide triphosphate hydrolases"/>
    <property type="match status" value="1"/>
</dbReference>
<reference evidence="2 3" key="1">
    <citation type="journal article" date="2015" name="Nature">
        <title>rRNA introns, odd ribosomes, and small enigmatic genomes across a large radiation of phyla.</title>
        <authorList>
            <person name="Brown C.T."/>
            <person name="Hug L.A."/>
            <person name="Thomas B.C."/>
            <person name="Sharon I."/>
            <person name="Castelle C.J."/>
            <person name="Singh A."/>
            <person name="Wilkins M.J."/>
            <person name="Williams K.H."/>
            <person name="Banfield J.F."/>
        </authorList>
    </citation>
    <scope>NUCLEOTIDE SEQUENCE [LARGE SCALE GENOMIC DNA]</scope>
</reference>
<dbReference type="InterPro" id="IPR027417">
    <property type="entry name" value="P-loop_NTPase"/>
</dbReference>
<dbReference type="Gene3D" id="3.30.420.240">
    <property type="match status" value="1"/>
</dbReference>